<comment type="similarity">
    <text evidence="2">Belongs to the methyl-accepting chemotaxis (MCP) protein family.</text>
</comment>
<feature type="domain" description="HAMP" evidence="5">
    <location>
        <begin position="346"/>
        <end position="398"/>
    </location>
</feature>
<dbReference type="GO" id="GO:0005886">
    <property type="term" value="C:plasma membrane"/>
    <property type="evidence" value="ECO:0007669"/>
    <property type="project" value="TreeGrafter"/>
</dbReference>
<keyword evidence="4" id="KW-1133">Transmembrane helix</keyword>
<evidence type="ECO:0000259" key="5">
    <source>
        <dbReference type="PROSITE" id="PS50885"/>
    </source>
</evidence>
<evidence type="ECO:0000256" key="1">
    <source>
        <dbReference type="ARBA" id="ARBA00022500"/>
    </source>
</evidence>
<dbReference type="CDD" id="cd12912">
    <property type="entry name" value="PDC2_MCP_like"/>
    <property type="match status" value="1"/>
</dbReference>
<dbReference type="InterPro" id="IPR029151">
    <property type="entry name" value="Sensor-like_sf"/>
</dbReference>
<dbReference type="SUPFAM" id="SSF58104">
    <property type="entry name" value="Methyl-accepting chemotaxis protein (MCP) signaling domain"/>
    <property type="match status" value="1"/>
</dbReference>
<keyword evidence="1" id="KW-0145">Chemotaxis</keyword>
<dbReference type="SMART" id="SM00304">
    <property type="entry name" value="HAMP"/>
    <property type="match status" value="1"/>
</dbReference>
<dbReference type="InterPro" id="IPR033462">
    <property type="entry name" value="Cache_3-Cache_2"/>
</dbReference>
<dbReference type="InterPro" id="IPR051310">
    <property type="entry name" value="MCP_chemotaxis"/>
</dbReference>
<evidence type="ECO:0000256" key="3">
    <source>
        <dbReference type="SAM" id="MobiDB-lite"/>
    </source>
</evidence>
<comment type="caution">
    <text evidence="6">The sequence shown here is derived from an EMBL/GenBank/DDBJ whole genome shotgun (WGS) entry which is preliminary data.</text>
</comment>
<evidence type="ECO:0000256" key="4">
    <source>
        <dbReference type="SAM" id="Phobius"/>
    </source>
</evidence>
<dbReference type="GO" id="GO:0004888">
    <property type="term" value="F:transmembrane signaling receptor activity"/>
    <property type="evidence" value="ECO:0007669"/>
    <property type="project" value="TreeGrafter"/>
</dbReference>
<dbReference type="PANTHER" id="PTHR43531:SF11">
    <property type="entry name" value="METHYL-ACCEPTING CHEMOTAXIS PROTEIN 3"/>
    <property type="match status" value="1"/>
</dbReference>
<organism evidence="6 7">
    <name type="scientific">Candidatus Accumulibacter phosphatis</name>
    <dbReference type="NCBI Taxonomy" id="327160"/>
    <lineage>
        <taxon>Bacteria</taxon>
        <taxon>Pseudomonadati</taxon>
        <taxon>Pseudomonadota</taxon>
        <taxon>Betaproteobacteria</taxon>
        <taxon>Candidatus Accumulibacter</taxon>
    </lineage>
</organism>
<dbReference type="CDD" id="cd06225">
    <property type="entry name" value="HAMP"/>
    <property type="match status" value="1"/>
</dbReference>
<dbReference type="Pfam" id="PF17201">
    <property type="entry name" value="Cache_3-Cache_2"/>
    <property type="match status" value="1"/>
</dbReference>
<dbReference type="Gene3D" id="3.30.450.20">
    <property type="entry name" value="PAS domain"/>
    <property type="match status" value="1"/>
</dbReference>
<feature type="compositionally biased region" description="Polar residues" evidence="3">
    <location>
        <begin position="439"/>
        <end position="453"/>
    </location>
</feature>
<proteinExistence type="inferred from homology"/>
<evidence type="ECO:0000256" key="2">
    <source>
        <dbReference type="ARBA" id="ARBA00029447"/>
    </source>
</evidence>
<evidence type="ECO:0000313" key="6">
    <source>
        <dbReference type="EMBL" id="KFB73709.1"/>
    </source>
</evidence>
<dbReference type="GO" id="GO:0007165">
    <property type="term" value="P:signal transduction"/>
    <property type="evidence" value="ECO:0007669"/>
    <property type="project" value="InterPro"/>
</dbReference>
<keyword evidence="6" id="KW-0675">Receptor</keyword>
<dbReference type="EMBL" id="JDVG02000179">
    <property type="protein sequence ID" value="KFB73709.1"/>
    <property type="molecule type" value="Genomic_DNA"/>
</dbReference>
<reference evidence="6 7" key="1">
    <citation type="submission" date="2014-02" db="EMBL/GenBank/DDBJ databases">
        <title>Expanding our view of genomic diversity in Candidatus Accumulibacter clades.</title>
        <authorList>
            <person name="Skennerton C.T."/>
            <person name="Barr J.J."/>
            <person name="Slater F.R."/>
            <person name="Bond P.L."/>
            <person name="Tyson G.W."/>
        </authorList>
    </citation>
    <scope>NUCLEOTIDE SEQUENCE [LARGE SCALE GENOMIC DNA]</scope>
    <source>
        <strain evidence="7">BA-91</strain>
    </source>
</reference>
<dbReference type="PANTHER" id="PTHR43531">
    <property type="entry name" value="PROTEIN ICFG"/>
    <property type="match status" value="1"/>
</dbReference>
<sequence>MFAGFSALSIRGKLALIIAVATVLLLTGFTFFMVSYVKQANAERETQTLQETNRTLVNLLAQTHEIMKIQARQWGSMFQSRFTGAFSLEEGDAAPTLHVGDLVLNQRFDEVDAFTRDSKGIVATIFARQGDDFLRIATSLKKEDGSRAIGSLLGKTHPAYELVRAGKDYNGVATLFGRQYMTHYQPVAEGDGRIVAILFIGMDIVSSLDFLKKTIRDIRIGQTGYAYVLDAHDGPSAGTLLIHPAQEGRNIAGAKDSDGKEFIREILSRRNGTITYPWLNKETGEQTPRTKIVAFNEFKEWQWIVGSGSYTDEIFSLALRIRDVLLIGAVVLTLVILAVLSYFINRIVIGPVNTATAAAVRLSEGDLSPLTTAERNDEIGRMLAALRSMRDRLAGIIGEVRTAADHLANASGQVSATAQSLSQSSSEQAASVEETTASMEQMSASIVQNTENAKVTDGMAATASRQAVEGGRSRRRKSARSPRNR</sequence>
<keyword evidence="4" id="KW-0472">Membrane</keyword>
<dbReference type="Gene3D" id="1.10.287.950">
    <property type="entry name" value="Methyl-accepting chemotaxis protein"/>
    <property type="match status" value="1"/>
</dbReference>
<dbReference type="SUPFAM" id="SSF103190">
    <property type="entry name" value="Sensory domain-like"/>
    <property type="match status" value="1"/>
</dbReference>
<gene>
    <name evidence="6" type="primary">trg_2</name>
    <name evidence="6" type="ORF">AW09_001036</name>
</gene>
<feature type="transmembrane region" description="Helical" evidence="4">
    <location>
        <begin position="14"/>
        <end position="37"/>
    </location>
</feature>
<dbReference type="GO" id="GO:0006935">
    <property type="term" value="P:chemotaxis"/>
    <property type="evidence" value="ECO:0007669"/>
    <property type="project" value="UniProtKB-KW"/>
</dbReference>
<feature type="transmembrane region" description="Helical" evidence="4">
    <location>
        <begin position="324"/>
        <end position="344"/>
    </location>
</feature>
<dbReference type="AlphaFoldDB" id="A0A080M9B4"/>
<dbReference type="Pfam" id="PF00672">
    <property type="entry name" value="HAMP"/>
    <property type="match status" value="1"/>
</dbReference>
<name>A0A080M9B4_9PROT</name>
<protein>
    <submittedName>
        <fullName evidence="6">Ribose and galactose chemoreceptor protein</fullName>
    </submittedName>
</protein>
<accession>A0A080M9B4</accession>
<evidence type="ECO:0000313" key="7">
    <source>
        <dbReference type="Proteomes" id="UP000020077"/>
    </source>
</evidence>
<keyword evidence="4" id="KW-0812">Transmembrane</keyword>
<dbReference type="PROSITE" id="PS50885">
    <property type="entry name" value="HAMP"/>
    <property type="match status" value="1"/>
</dbReference>
<feature type="compositionally biased region" description="Basic residues" evidence="3">
    <location>
        <begin position="473"/>
        <end position="485"/>
    </location>
</feature>
<dbReference type="InterPro" id="IPR003660">
    <property type="entry name" value="HAMP_dom"/>
</dbReference>
<feature type="region of interest" description="Disordered" evidence="3">
    <location>
        <begin position="418"/>
        <end position="485"/>
    </location>
</feature>
<feature type="compositionally biased region" description="Low complexity" evidence="3">
    <location>
        <begin position="418"/>
        <end position="438"/>
    </location>
</feature>
<dbReference type="Proteomes" id="UP000020077">
    <property type="component" value="Unassembled WGS sequence"/>
</dbReference>